<gene>
    <name evidence="6" type="primary">BFR2</name>
    <name evidence="6" type="ORF">QC762_409260</name>
</gene>
<dbReference type="PANTHER" id="PTHR15565">
    <property type="entry name" value="AATF PROTEIN APOPTOSIS ANTAGONIZING TRANSCRIPTION FACTOR"/>
    <property type="match status" value="1"/>
</dbReference>
<comment type="similarity">
    <text evidence="1">Belongs to the AATF family.</text>
</comment>
<evidence type="ECO:0000259" key="5">
    <source>
        <dbReference type="Pfam" id="PF13339"/>
    </source>
</evidence>
<reference evidence="6 7" key="1">
    <citation type="journal article" date="2023" name="bioRxiv">
        <title>High-quality genome assemblies of four members of thePodospora anserinaspecies complex.</title>
        <authorList>
            <person name="Ament-Velasquez S.L."/>
            <person name="Vogan A.A."/>
            <person name="Wallerman O."/>
            <person name="Hartmann F."/>
            <person name="Gautier V."/>
            <person name="Silar P."/>
            <person name="Giraud T."/>
            <person name="Johannesson H."/>
        </authorList>
    </citation>
    <scope>NUCLEOTIDE SEQUENCE [LARGE SCALE GENOMIC DNA]</scope>
    <source>
        <strain evidence="6 7">CBS 415.72m</strain>
    </source>
</reference>
<evidence type="ECO:0000313" key="7">
    <source>
        <dbReference type="Proteomes" id="UP001323405"/>
    </source>
</evidence>
<dbReference type="InterPro" id="IPR025160">
    <property type="entry name" value="AATF"/>
</dbReference>
<evidence type="ECO:0000256" key="1">
    <source>
        <dbReference type="ARBA" id="ARBA00008966"/>
    </source>
</evidence>
<sequence length="630" mass="71241">MVCLRIADSRSPKAATFSQVASSVPTNQQTMAPVAKKVKPSKRFAQFDEKVIARDFDIENEPQSEDERSGSDESEDELAGTEHYVAVGKSKLREKEGIKLGPEYRGARVSRAALEQSSDEYDDEEDEEDEEEEEFDDPSMADLERDQNFDDDFEIDSDNALGKSDEERFRDYVFRASSKPKLEKAKANGKAKEELKTKGRISKRPTAADFMTSSGEEDEGEEEDEDSEEEDEEEDSEEYDSVADGNEMFDLEAGEGSDDSEEDSEEGEEGSDDDDDDQDDIRRALKNDKKFNEDPDSSKLREALKEDKKSIVSAMSQAAKADADKGMAVRIQRRAFDSILNLRIRLQKALVASNTFNEVENNQEISNKPYQAAEEAAVKLWNTIDSVRTSFLPEQARAKVGEKRKRDTIDVDTSSQEIWENMLATEEVALAHRRKVLEKWSERVKKNTTTGAATRNLVKNESQTLLSALDSQLVSSDRLVKRARIPRSCAPAQAAKKVEEDVEIYDDADFYQLLLKELVDQRSADTGAPGESVTTVRWAALKEAKVRKQVDRKASKGRKLRYTVHEKLQNFMAPEDRRQWEEHAIDRLFGALFGQKLALKEEDDKEEEEDDDEEMGGVSLEEAGLKLFRS</sequence>
<dbReference type="EMBL" id="JAFFHA010000006">
    <property type="protein sequence ID" value="KAK4654566.1"/>
    <property type="molecule type" value="Genomic_DNA"/>
</dbReference>
<feature type="region of interest" description="Disordered" evidence="3">
    <location>
        <begin position="52"/>
        <end position="306"/>
    </location>
</feature>
<evidence type="ECO:0000313" key="6">
    <source>
        <dbReference type="EMBL" id="KAK4654566.1"/>
    </source>
</evidence>
<name>A0ABR0GFX9_9PEZI</name>
<protein>
    <recommendedName>
        <fullName evidence="2">Protein BFR2</fullName>
    </recommendedName>
</protein>
<dbReference type="InterPro" id="IPR039223">
    <property type="entry name" value="AATF/Bfr2"/>
</dbReference>
<feature type="compositionally biased region" description="Acidic residues" evidence="3">
    <location>
        <begin position="215"/>
        <end position="279"/>
    </location>
</feature>
<keyword evidence="7" id="KW-1185">Reference proteome</keyword>
<dbReference type="Proteomes" id="UP001323405">
    <property type="component" value="Unassembled WGS sequence"/>
</dbReference>
<evidence type="ECO:0000256" key="3">
    <source>
        <dbReference type="SAM" id="MobiDB-lite"/>
    </source>
</evidence>
<evidence type="ECO:0000256" key="2">
    <source>
        <dbReference type="ARBA" id="ARBA00013850"/>
    </source>
</evidence>
<organism evidence="6 7">
    <name type="scientific">Podospora pseudocomata</name>
    <dbReference type="NCBI Taxonomy" id="2093779"/>
    <lineage>
        <taxon>Eukaryota</taxon>
        <taxon>Fungi</taxon>
        <taxon>Dikarya</taxon>
        <taxon>Ascomycota</taxon>
        <taxon>Pezizomycotina</taxon>
        <taxon>Sordariomycetes</taxon>
        <taxon>Sordariomycetidae</taxon>
        <taxon>Sordariales</taxon>
        <taxon>Podosporaceae</taxon>
        <taxon>Podospora</taxon>
    </lineage>
</organism>
<dbReference type="Pfam" id="PF13339">
    <property type="entry name" value="AATF-Che1"/>
    <property type="match status" value="1"/>
</dbReference>
<dbReference type="InterPro" id="IPR012617">
    <property type="entry name" value="AATF_C"/>
</dbReference>
<comment type="caution">
    <text evidence="6">The sequence shown here is derived from an EMBL/GenBank/DDBJ whole genome shotgun (WGS) entry which is preliminary data.</text>
</comment>
<accession>A0ABR0GFX9</accession>
<feature type="compositionally biased region" description="Acidic residues" evidence="3">
    <location>
        <begin position="117"/>
        <end position="139"/>
    </location>
</feature>
<dbReference type="Pfam" id="PF08164">
    <property type="entry name" value="TRAUB"/>
    <property type="match status" value="1"/>
</dbReference>
<dbReference type="GeneID" id="87910287"/>
<feature type="compositionally biased region" description="Basic and acidic residues" evidence="3">
    <location>
        <begin position="163"/>
        <end position="173"/>
    </location>
</feature>
<evidence type="ECO:0000259" key="4">
    <source>
        <dbReference type="Pfam" id="PF08164"/>
    </source>
</evidence>
<proteinExistence type="inferred from homology"/>
<feature type="domain" description="Apoptosis-antagonizing transcription factor C-terminal" evidence="4">
    <location>
        <begin position="511"/>
        <end position="593"/>
    </location>
</feature>
<dbReference type="PANTHER" id="PTHR15565:SF0">
    <property type="entry name" value="PROTEIN AATF"/>
    <property type="match status" value="1"/>
</dbReference>
<feature type="compositionally biased region" description="Acidic residues" evidence="3">
    <location>
        <begin position="601"/>
        <end position="615"/>
    </location>
</feature>
<feature type="domain" description="AATF leucine zipper-containing" evidence="5">
    <location>
        <begin position="322"/>
        <end position="443"/>
    </location>
</feature>
<feature type="region of interest" description="Disordered" evidence="3">
    <location>
        <begin position="600"/>
        <end position="630"/>
    </location>
</feature>
<feature type="compositionally biased region" description="Basic and acidic residues" evidence="3">
    <location>
        <begin position="180"/>
        <end position="197"/>
    </location>
</feature>
<feature type="compositionally biased region" description="Basic and acidic residues" evidence="3">
    <location>
        <begin position="280"/>
        <end position="306"/>
    </location>
</feature>
<dbReference type="RefSeq" id="XP_062743541.1">
    <property type="nucleotide sequence ID" value="XM_062890380.1"/>
</dbReference>